<accession>A0A7X2ZQ41</accession>
<keyword evidence="3" id="KW-1185">Reference proteome</keyword>
<reference evidence="2 3" key="1">
    <citation type="journal article" date="2019" name="Mar. Drugs">
        <title>Comparative Genomics and CAZyme Genome Repertoires of Marine Zobellia amurskyensis KMM 3526(T) and Zobellia laminariae KMM 3676(T).</title>
        <authorList>
            <person name="Chernysheva N."/>
            <person name="Bystritskaya E."/>
            <person name="Stenkova A."/>
            <person name="Golovkin I."/>
            <person name="Nedashkovskaya O."/>
            <person name="Isaeva M."/>
        </authorList>
    </citation>
    <scope>NUCLEOTIDE SEQUENCE [LARGE SCALE GENOMIC DNA]</scope>
    <source>
        <strain evidence="2 3">KMM 3526</strain>
    </source>
</reference>
<protein>
    <submittedName>
        <fullName evidence="2">Uncharacterized protein</fullName>
    </submittedName>
</protein>
<dbReference type="AlphaFoldDB" id="A0A7X2ZQ41"/>
<evidence type="ECO:0000313" key="3">
    <source>
        <dbReference type="Proteomes" id="UP000540519"/>
    </source>
</evidence>
<name>A0A7X2ZQ41_9FLAO</name>
<keyword evidence="1" id="KW-1133">Transmembrane helix</keyword>
<dbReference type="RefSeq" id="WP_155598425.1">
    <property type="nucleotide sequence ID" value="NZ_RCNR01000001.1"/>
</dbReference>
<dbReference type="EMBL" id="RCNR01000001">
    <property type="protein sequence ID" value="MUH34330.1"/>
    <property type="molecule type" value="Genomic_DNA"/>
</dbReference>
<gene>
    <name evidence="2" type="ORF">D9O36_00600</name>
</gene>
<sequence length="115" mass="12583">MKNSTSLPLSYSEKQQKTNGLAQLYINLLNEFKNKQTGYATIAIIAQSCIGSAAAMLLLMSNLHDLSKMTLLFFVTILCMGYNAAVLAQLKSKTTFNILLVSLLFSCSIIIANLL</sequence>
<feature type="transmembrane region" description="Helical" evidence="1">
    <location>
        <begin position="96"/>
        <end position="114"/>
    </location>
</feature>
<proteinExistence type="predicted"/>
<comment type="caution">
    <text evidence="2">The sequence shown here is derived from an EMBL/GenBank/DDBJ whole genome shotgun (WGS) entry which is preliminary data.</text>
</comment>
<evidence type="ECO:0000313" key="2">
    <source>
        <dbReference type="EMBL" id="MUH34330.1"/>
    </source>
</evidence>
<keyword evidence="1" id="KW-0472">Membrane</keyword>
<feature type="transmembrane region" description="Helical" evidence="1">
    <location>
        <begin position="38"/>
        <end position="59"/>
    </location>
</feature>
<dbReference type="Proteomes" id="UP000540519">
    <property type="component" value="Unassembled WGS sequence"/>
</dbReference>
<dbReference type="OrthoDB" id="1467832at2"/>
<evidence type="ECO:0000256" key="1">
    <source>
        <dbReference type="SAM" id="Phobius"/>
    </source>
</evidence>
<keyword evidence="1" id="KW-0812">Transmembrane</keyword>
<feature type="transmembrane region" description="Helical" evidence="1">
    <location>
        <begin position="71"/>
        <end position="90"/>
    </location>
</feature>
<organism evidence="2 3">
    <name type="scientific">Zobellia amurskyensis</name>
    <dbReference type="NCBI Taxonomy" id="248905"/>
    <lineage>
        <taxon>Bacteria</taxon>
        <taxon>Pseudomonadati</taxon>
        <taxon>Bacteroidota</taxon>
        <taxon>Flavobacteriia</taxon>
        <taxon>Flavobacteriales</taxon>
        <taxon>Flavobacteriaceae</taxon>
        <taxon>Zobellia</taxon>
    </lineage>
</organism>